<dbReference type="Proteomes" id="UP000789831">
    <property type="component" value="Unassembled WGS sequence"/>
</dbReference>
<keyword evidence="3" id="KW-1185">Reference proteome</keyword>
<proteinExistence type="predicted"/>
<evidence type="ECO:0000256" key="1">
    <source>
        <dbReference type="SAM" id="MobiDB-lite"/>
    </source>
</evidence>
<reference evidence="2" key="1">
    <citation type="submission" date="2021-06" db="EMBL/GenBank/DDBJ databases">
        <authorList>
            <person name="Kallberg Y."/>
            <person name="Tangrot J."/>
            <person name="Rosling A."/>
        </authorList>
    </citation>
    <scope>NUCLEOTIDE SEQUENCE</scope>
    <source>
        <strain evidence="2">MT106</strain>
    </source>
</reference>
<feature type="region of interest" description="Disordered" evidence="1">
    <location>
        <begin position="1"/>
        <end position="39"/>
    </location>
</feature>
<feature type="compositionally biased region" description="Low complexity" evidence="1">
    <location>
        <begin position="15"/>
        <end position="25"/>
    </location>
</feature>
<dbReference type="EMBL" id="CAJVPL010007819">
    <property type="protein sequence ID" value="CAG8671518.1"/>
    <property type="molecule type" value="Genomic_DNA"/>
</dbReference>
<sequence length="39" mass="4102">AQIQSNISSHEVTTSDNNSSSINDAIHSEVSPDKSAEMA</sequence>
<accession>A0A9N9EH15</accession>
<feature type="non-terminal residue" evidence="2">
    <location>
        <position position="1"/>
    </location>
</feature>
<feature type="compositionally biased region" description="Basic and acidic residues" evidence="1">
    <location>
        <begin position="26"/>
        <end position="39"/>
    </location>
</feature>
<evidence type="ECO:0000313" key="3">
    <source>
        <dbReference type="Proteomes" id="UP000789831"/>
    </source>
</evidence>
<dbReference type="AlphaFoldDB" id="A0A9N9EH15"/>
<comment type="caution">
    <text evidence="2">The sequence shown here is derived from an EMBL/GenBank/DDBJ whole genome shotgun (WGS) entry which is preliminary data.</text>
</comment>
<feature type="compositionally biased region" description="Polar residues" evidence="1">
    <location>
        <begin position="1"/>
        <end position="14"/>
    </location>
</feature>
<evidence type="ECO:0000313" key="2">
    <source>
        <dbReference type="EMBL" id="CAG8671518.1"/>
    </source>
</evidence>
<name>A0A9N9EH15_9GLOM</name>
<organism evidence="2 3">
    <name type="scientific">Ambispora gerdemannii</name>
    <dbReference type="NCBI Taxonomy" id="144530"/>
    <lineage>
        <taxon>Eukaryota</taxon>
        <taxon>Fungi</taxon>
        <taxon>Fungi incertae sedis</taxon>
        <taxon>Mucoromycota</taxon>
        <taxon>Glomeromycotina</taxon>
        <taxon>Glomeromycetes</taxon>
        <taxon>Archaeosporales</taxon>
        <taxon>Ambisporaceae</taxon>
        <taxon>Ambispora</taxon>
    </lineage>
</organism>
<protein>
    <submittedName>
        <fullName evidence="2">4296_t:CDS:1</fullName>
    </submittedName>
</protein>
<gene>
    <name evidence="2" type="ORF">AGERDE_LOCUS12278</name>
</gene>